<feature type="repeat" description="WD" evidence="7">
    <location>
        <begin position="389"/>
        <end position="423"/>
    </location>
</feature>
<dbReference type="InterPro" id="IPR015943">
    <property type="entry name" value="WD40/YVTN_repeat-like_dom_sf"/>
</dbReference>
<keyword evidence="4" id="KW-0433">Leucine-rich repeat</keyword>
<evidence type="ECO:0000256" key="3">
    <source>
        <dbReference type="ARBA" id="ARBA00022574"/>
    </source>
</evidence>
<dbReference type="AlphaFoldDB" id="A0A9P6J8W2"/>
<keyword evidence="11" id="KW-1185">Reference proteome</keyword>
<dbReference type="OrthoDB" id="7318948at2759"/>
<dbReference type="PROSITE" id="PS50082">
    <property type="entry name" value="WD_REPEATS_2"/>
    <property type="match status" value="1"/>
</dbReference>
<dbReference type="InterPro" id="IPR056160">
    <property type="entry name" value="WD_LRWD1"/>
</dbReference>
<dbReference type="PANTHER" id="PTHR24370">
    <property type="entry name" value="OPTICIN"/>
    <property type="match status" value="1"/>
</dbReference>
<dbReference type="GO" id="GO:0003682">
    <property type="term" value="F:chromatin binding"/>
    <property type="evidence" value="ECO:0007669"/>
    <property type="project" value="TreeGrafter"/>
</dbReference>
<evidence type="ECO:0000256" key="7">
    <source>
        <dbReference type="PROSITE-ProRule" id="PRU00221"/>
    </source>
</evidence>
<reference evidence="10" key="1">
    <citation type="journal article" date="2020" name="Fungal Divers.">
        <title>Resolving the Mortierellaceae phylogeny through synthesis of multi-gene phylogenetics and phylogenomics.</title>
        <authorList>
            <person name="Vandepol N."/>
            <person name="Liber J."/>
            <person name="Desiro A."/>
            <person name="Na H."/>
            <person name="Kennedy M."/>
            <person name="Barry K."/>
            <person name="Grigoriev I.V."/>
            <person name="Miller A.N."/>
            <person name="O'Donnell K."/>
            <person name="Stajich J.E."/>
            <person name="Bonito G."/>
        </authorList>
    </citation>
    <scope>NUCLEOTIDE SEQUENCE</scope>
    <source>
        <strain evidence="10">CK1249</strain>
    </source>
</reference>
<evidence type="ECO:0000256" key="8">
    <source>
        <dbReference type="SAM" id="MobiDB-lite"/>
    </source>
</evidence>
<dbReference type="GO" id="GO:0006325">
    <property type="term" value="P:chromatin organization"/>
    <property type="evidence" value="ECO:0007669"/>
    <property type="project" value="UniProtKB-KW"/>
</dbReference>
<dbReference type="EMBL" id="JAAAHY010000301">
    <property type="protein sequence ID" value="KAF9964966.1"/>
    <property type="molecule type" value="Genomic_DNA"/>
</dbReference>
<evidence type="ECO:0000259" key="9">
    <source>
        <dbReference type="Pfam" id="PF23215"/>
    </source>
</evidence>
<dbReference type="GO" id="GO:0071169">
    <property type="term" value="P:establishment of protein localization to chromatin"/>
    <property type="evidence" value="ECO:0007669"/>
    <property type="project" value="TreeGrafter"/>
</dbReference>
<name>A0A9P6J8W2_MORAP</name>
<organism evidence="10 11">
    <name type="scientific">Mortierella alpina</name>
    <name type="common">Oleaginous fungus</name>
    <name type="synonym">Mortierella renispora</name>
    <dbReference type="NCBI Taxonomy" id="64518"/>
    <lineage>
        <taxon>Eukaryota</taxon>
        <taxon>Fungi</taxon>
        <taxon>Fungi incertae sedis</taxon>
        <taxon>Mucoromycota</taxon>
        <taxon>Mortierellomycotina</taxon>
        <taxon>Mortierellomycetes</taxon>
        <taxon>Mortierellales</taxon>
        <taxon>Mortierellaceae</taxon>
        <taxon>Mortierella</taxon>
    </lineage>
</organism>
<feature type="compositionally biased region" description="Low complexity" evidence="8">
    <location>
        <begin position="540"/>
        <end position="555"/>
    </location>
</feature>
<evidence type="ECO:0000256" key="4">
    <source>
        <dbReference type="ARBA" id="ARBA00022614"/>
    </source>
</evidence>
<keyword evidence="2" id="KW-0158">Chromosome</keyword>
<accession>A0A9P6J8W2</accession>
<evidence type="ECO:0000256" key="1">
    <source>
        <dbReference type="ARBA" id="ARBA00004286"/>
    </source>
</evidence>
<dbReference type="InterPro" id="IPR001680">
    <property type="entry name" value="WD40_rpt"/>
</dbReference>
<feature type="region of interest" description="Disordered" evidence="8">
    <location>
        <begin position="257"/>
        <end position="277"/>
    </location>
</feature>
<keyword evidence="5" id="KW-0677">Repeat</keyword>
<dbReference type="InterPro" id="IPR019775">
    <property type="entry name" value="WD40_repeat_CS"/>
</dbReference>
<dbReference type="Pfam" id="PF23215">
    <property type="entry name" value="WD_LRWD1"/>
    <property type="match status" value="1"/>
</dbReference>
<evidence type="ECO:0000313" key="10">
    <source>
        <dbReference type="EMBL" id="KAF9964966.1"/>
    </source>
</evidence>
<comment type="caution">
    <text evidence="10">The sequence shown here is derived from an EMBL/GenBank/DDBJ whole genome shotgun (WGS) entry which is preliminary data.</text>
</comment>
<sequence length="720" mass="78707">MSPPRKRTIIQSSSESSDEENTRRKPKRTTVAAQKTTRSTRHESTSSSRTTSRAGTAPPAAIVPSTRTSKRLAVEADISGNGDSADCSPAVTKKPAAAISSPARTSQRSAGTGTSSQTAVSAAKEKPPRKTVVRKRNAKAKSGSTAAAVEIDNDVDTEDAGDHVRQPEFVGPTDITSDESETEVSKLKHVSWMYPHLLGGKRSRPKKKAAMDIDPSEGHYLEHILRAHSRSTHDGQDETETDVWAVAFQPTRALIANGQVADDHSGPDSEDDDEKLTRLEKRRQLAKETLRQSKKSSSIAATCGGNTVCLIDCRLGRVMAKYSHVEEEAFMCLAWTTLDHDADVQEEGDYEIQDDADERREQSNILAAAGRLGSIKLINPLQNTCYKYLHGHTEAVVRLKFSLTNPRWLFSASMDGTVRLWDIGSLTGYDSEACCLATFEGLDNSSVTAIGVSEKYLIAGTELGMMAQYDLLQLTEDLELRTNTDKKTALKVKPDKIYPCSQEWHESSIDDIIYIPHFSEKSYTAIAHHRAAAKKKGTKPNKTQKGGKAKATTAASEDEDQDSHPGEFVFASRESCQGEILVWEANESTDTDAALKTILDWSIAESWTKFTVAENIATDLRKSKGSGKGAKATSLEGRRHNILVGGSTDGKIVLYDLSRKPKKSKDGDIIARKPSRIITHTGSTQLLRDVAVSQDLSMIVASDWTNRVLVWNYQSASGPQ</sequence>
<feature type="compositionally biased region" description="Polar residues" evidence="8">
    <location>
        <begin position="102"/>
        <end position="120"/>
    </location>
</feature>
<feature type="compositionally biased region" description="Basic residues" evidence="8">
    <location>
        <begin position="529"/>
        <end position="539"/>
    </location>
</feature>
<dbReference type="GO" id="GO:0005664">
    <property type="term" value="C:nuclear origin of replication recognition complex"/>
    <property type="evidence" value="ECO:0007669"/>
    <property type="project" value="TreeGrafter"/>
</dbReference>
<gene>
    <name evidence="10" type="ORF">BGZ70_005650</name>
</gene>
<dbReference type="SMART" id="SM00320">
    <property type="entry name" value="WD40"/>
    <property type="match status" value="5"/>
</dbReference>
<dbReference type="SUPFAM" id="SSF50978">
    <property type="entry name" value="WD40 repeat-like"/>
    <property type="match status" value="1"/>
</dbReference>
<dbReference type="PROSITE" id="PS00678">
    <property type="entry name" value="WD_REPEATS_1"/>
    <property type="match status" value="1"/>
</dbReference>
<comment type="subcellular location">
    <subcellularLocation>
        <location evidence="1">Chromosome</location>
    </subcellularLocation>
</comment>
<dbReference type="InterPro" id="IPR052489">
    <property type="entry name" value="LRWD1"/>
</dbReference>
<feature type="domain" description="Leucine-rich repeat and WD repeat-containing protein 1 WD" evidence="9">
    <location>
        <begin position="292"/>
        <end position="463"/>
    </location>
</feature>
<dbReference type="InterPro" id="IPR036322">
    <property type="entry name" value="WD40_repeat_dom_sf"/>
</dbReference>
<evidence type="ECO:0000313" key="11">
    <source>
        <dbReference type="Proteomes" id="UP000738359"/>
    </source>
</evidence>
<feature type="compositionally biased region" description="Basic residues" evidence="8">
    <location>
        <begin position="129"/>
        <end position="139"/>
    </location>
</feature>
<protein>
    <recommendedName>
        <fullName evidence="9">Leucine-rich repeat and WD repeat-containing protein 1 WD domain-containing protein</fullName>
    </recommendedName>
</protein>
<evidence type="ECO:0000256" key="6">
    <source>
        <dbReference type="ARBA" id="ARBA00022853"/>
    </source>
</evidence>
<keyword evidence="6" id="KW-0156">Chromatin regulator</keyword>
<dbReference type="PROSITE" id="PS50294">
    <property type="entry name" value="WD_REPEATS_REGION"/>
    <property type="match status" value="1"/>
</dbReference>
<proteinExistence type="predicted"/>
<evidence type="ECO:0000256" key="2">
    <source>
        <dbReference type="ARBA" id="ARBA00022454"/>
    </source>
</evidence>
<feature type="region of interest" description="Disordered" evidence="8">
    <location>
        <begin position="529"/>
        <end position="565"/>
    </location>
</feature>
<dbReference type="PANTHER" id="PTHR24370:SF10">
    <property type="entry name" value="LEUCINE-RICH REPEAT AND WD REPEAT-CONTAINING PROTEIN 1"/>
    <property type="match status" value="1"/>
</dbReference>
<keyword evidence="3 7" id="KW-0853">WD repeat</keyword>
<evidence type="ECO:0000256" key="5">
    <source>
        <dbReference type="ARBA" id="ARBA00022737"/>
    </source>
</evidence>
<feature type="region of interest" description="Disordered" evidence="8">
    <location>
        <begin position="1"/>
        <end position="180"/>
    </location>
</feature>
<dbReference type="Proteomes" id="UP000738359">
    <property type="component" value="Unassembled WGS sequence"/>
</dbReference>
<dbReference type="Gene3D" id="2.130.10.10">
    <property type="entry name" value="YVTN repeat-like/Quinoprotein amine dehydrogenase"/>
    <property type="match status" value="1"/>
</dbReference>